<accession>A0A561T6C7</accession>
<evidence type="ECO:0000313" key="3">
    <source>
        <dbReference type="Proteomes" id="UP000317940"/>
    </source>
</evidence>
<gene>
    <name evidence="2" type="ORF">FHX73_14146</name>
</gene>
<dbReference type="Pfam" id="PF02585">
    <property type="entry name" value="PIG-L"/>
    <property type="match status" value="1"/>
</dbReference>
<keyword evidence="1" id="KW-0862">Zinc</keyword>
<dbReference type="Gene3D" id="3.40.50.10320">
    <property type="entry name" value="LmbE-like"/>
    <property type="match status" value="1"/>
</dbReference>
<sequence length="207" mass="23234">MSRTALAFTAHPDDAEICLGGTLAALADHGWDVHIVVASVPDHRDRRLAEVQRGADVLGARAHVLEHDGHWQVEDLTAYQLVREFDRHVRRLAPQRVFTHWLGDTHQDHVLVARAAISAMRGSHADLFMCEQPNQYAPSASPFPVDTYVDVSAQFERRLRAVACHLSQAAAEKYTEQLTARARYHGDRIGCRYAEAFSCVVQRMELS</sequence>
<reference evidence="2 3" key="1">
    <citation type="submission" date="2019-06" db="EMBL/GenBank/DDBJ databases">
        <title>Sequencing the genomes of 1000 actinobacteria strains.</title>
        <authorList>
            <person name="Klenk H.-P."/>
        </authorList>
    </citation>
    <scope>NUCLEOTIDE SEQUENCE [LARGE SCALE GENOMIC DNA]</scope>
    <source>
        <strain evidence="2 3">DSM 44826</strain>
    </source>
</reference>
<organism evidence="2 3">
    <name type="scientific">Kitasatospora viridis</name>
    <dbReference type="NCBI Taxonomy" id="281105"/>
    <lineage>
        <taxon>Bacteria</taxon>
        <taxon>Bacillati</taxon>
        <taxon>Actinomycetota</taxon>
        <taxon>Actinomycetes</taxon>
        <taxon>Kitasatosporales</taxon>
        <taxon>Streptomycetaceae</taxon>
        <taxon>Kitasatospora</taxon>
    </lineage>
</organism>
<dbReference type="InterPro" id="IPR024078">
    <property type="entry name" value="LmbE-like_dom_sf"/>
</dbReference>
<dbReference type="GO" id="GO:0016811">
    <property type="term" value="F:hydrolase activity, acting on carbon-nitrogen (but not peptide) bonds, in linear amides"/>
    <property type="evidence" value="ECO:0007669"/>
    <property type="project" value="TreeGrafter"/>
</dbReference>
<dbReference type="RefSeq" id="WP_170305207.1">
    <property type="nucleotide sequence ID" value="NZ_BAAAMZ010000017.1"/>
</dbReference>
<comment type="caution">
    <text evidence="2">The sequence shown here is derived from an EMBL/GenBank/DDBJ whole genome shotgun (WGS) entry which is preliminary data.</text>
</comment>
<keyword evidence="3" id="KW-1185">Reference proteome</keyword>
<dbReference type="InterPro" id="IPR003737">
    <property type="entry name" value="GlcNAc_PI_deacetylase-related"/>
</dbReference>
<dbReference type="PANTHER" id="PTHR12993">
    <property type="entry name" value="N-ACETYLGLUCOSAMINYL-PHOSPHATIDYLINOSITOL DE-N-ACETYLASE-RELATED"/>
    <property type="match status" value="1"/>
</dbReference>
<dbReference type="PANTHER" id="PTHR12993:SF30">
    <property type="entry name" value="N-ACETYL-ALPHA-D-GLUCOSAMINYL L-MALATE DEACETYLASE 1"/>
    <property type="match status" value="1"/>
</dbReference>
<evidence type="ECO:0000313" key="2">
    <source>
        <dbReference type="EMBL" id="TWF82664.1"/>
    </source>
</evidence>
<dbReference type="SUPFAM" id="SSF102588">
    <property type="entry name" value="LmbE-like"/>
    <property type="match status" value="1"/>
</dbReference>
<evidence type="ECO:0000256" key="1">
    <source>
        <dbReference type="ARBA" id="ARBA00022833"/>
    </source>
</evidence>
<dbReference type="GO" id="GO:0016137">
    <property type="term" value="P:glycoside metabolic process"/>
    <property type="evidence" value="ECO:0007669"/>
    <property type="project" value="UniProtKB-ARBA"/>
</dbReference>
<name>A0A561T6C7_9ACTN</name>
<protein>
    <submittedName>
        <fullName evidence="2">LmbE family N-acetylglucosaminyl deacetylase</fullName>
    </submittedName>
</protein>
<proteinExistence type="predicted"/>
<dbReference type="Proteomes" id="UP000317940">
    <property type="component" value="Unassembled WGS sequence"/>
</dbReference>
<dbReference type="EMBL" id="VIWT01000004">
    <property type="protein sequence ID" value="TWF82664.1"/>
    <property type="molecule type" value="Genomic_DNA"/>
</dbReference>
<dbReference type="AlphaFoldDB" id="A0A561T6C7"/>